<organism evidence="2 3">
    <name type="scientific">Schistosoma mekongi</name>
    <name type="common">Parasitic worm</name>
    <dbReference type="NCBI Taxonomy" id="38744"/>
    <lineage>
        <taxon>Eukaryota</taxon>
        <taxon>Metazoa</taxon>
        <taxon>Spiralia</taxon>
        <taxon>Lophotrochozoa</taxon>
        <taxon>Platyhelminthes</taxon>
        <taxon>Trematoda</taxon>
        <taxon>Digenea</taxon>
        <taxon>Strigeidida</taxon>
        <taxon>Schistosomatoidea</taxon>
        <taxon>Schistosomatidae</taxon>
        <taxon>Schistosoma</taxon>
    </lineage>
</organism>
<protein>
    <submittedName>
        <fullName evidence="2">Uncharacterized protein</fullName>
    </submittedName>
</protein>
<keyword evidence="3" id="KW-1185">Reference proteome</keyword>
<evidence type="ECO:0000313" key="2">
    <source>
        <dbReference type="EMBL" id="KAK4470317.1"/>
    </source>
</evidence>
<dbReference type="EMBL" id="JALJAT010000004">
    <property type="protein sequence ID" value="KAK4470317.1"/>
    <property type="molecule type" value="Genomic_DNA"/>
</dbReference>
<evidence type="ECO:0000313" key="3">
    <source>
        <dbReference type="Proteomes" id="UP001292079"/>
    </source>
</evidence>
<sequence>MHASLATIGRACTVQEDEDPPATSLESSLDIQQVDYIEQSIRSCSSSVDELITLALSLCHSIKILPNFNKAIVLKNRCTDKEIDLIIKTDDTDNTNNNQQLVISEEHINSSTVNSTNTSVHTTITTTQNKPDDLNHLTYLHHFYLNLLHVVHFDTLNNTIKELSLGLLALLAHSENIIIKETNLLDCILSKFSISSSNIYSFQAIYEKKHSTNLLNDYHEFLLTTLLHFNDDSGNDDDDDDDNINGIHITGYTTTQQHYDHSSQLGELRVLCESLRQCWTQVKRLANEQRNMQYRLNQLNTSNNCDTILTKCFLDAYRINSMYSKLFTLAIINSAQYLIYSGVSLLGYMELSRFTHDELWEMTRGIEELSILRGHLHNVFQIYRNTNLYKLICNDKSIFHSAQIISPASTTTTTSISSTCNTLFQIISHNLLNDPVDVVFSISVGSLFSLFAKQRSLRLAHLIYLHLYRFQKLFFHETVDNHTDVNDFSSKNLLQNEFHTFIHDNHGLLASDYLRNEYEFISNFLDILSQSTDLLYQVQKLQLVCSSAAATIQVGQVEAGRRFQNRSNIIDLKNYPSASSASVSHAVSVEGKHGVLVRATSVNQPNATEIKDISSKTLQKTECHRRNDLLSNYPSRYQDTLHRSSTLDRYVATGSAVPPYSPISNHTIRADFTKLHSNDRLYSDDHKYKEDTNDSSDTTYNTTENISISNNKLNEQNKLKVSSKKGVQWSDHREVSTRHQIIGRYLEMTWKYTENTLTSLFLSISSTLINQKNVSGNEIVNENKLCKSTLIMSSAELLKLGNNICQLTATSDFFPTGLLPVLRKQALKCKEYAIWRIWYEEFQVHNCIPSQKEDNIKISISDKFNDELCGSTNATNCITLIPNETCDHLNHDSLYSIYQLYSKQNTTNNPTIHSAYNTDCILVDKCYNCCITMNLHQLWKSKSFLIITDINSIIQLFTYVTKLFVNDEQSWNTILLLIKDEIRASGISSIVHHFDISIPDSYKSLLLKLFKAYEFIRRLDIIFIRLFIMLKNMCYDEYNKCIMNWSTVLQQIDSNQHSQQQLSTNNNNIHQISYFYKQSLHMEMIFIHYENLIKCFKSLIHIALNNIISCILFWFGYTNEHINDEIVKEFKQMLNPMNSYFLSNLTSSTLTTTSTTFTSSNINDLVGIKTSLMNADKNIILRLARLMRSLSHMNDLLRSFDKNINIRKENLKETYFHIMNELLHRYTTIIHRNEILLSSDYDQQKQNNFLQLLTIFLKPIYKETGICLDSLTKTTNSTVNTSLLCEYHQYIFSYVIKQTIVMYFSLLSPLLDEMAINYDQFVQKNLMVHFQNQVPLNLLQEIYQSVNVHYTTSDESTSTCTQSTNLSEQPTAHISRQEGIELPAEKLASSLTDPMQLKNLLNSGSTGVELIQSTIVFVSSAMKNTMNKHIPKEPKEKIVSFAADVCSNLRLPFCNQATNNPNSCSKSTTSSSTTITTTDKEDSPKEKE</sequence>
<feature type="compositionally biased region" description="Basic and acidic residues" evidence="1">
    <location>
        <begin position="1478"/>
        <end position="1488"/>
    </location>
</feature>
<proteinExistence type="predicted"/>
<gene>
    <name evidence="2" type="ORF">MN116_005883</name>
</gene>
<reference evidence="2" key="2">
    <citation type="journal article" date="2023" name="Infect Dis Poverty">
        <title>Chromosome-scale genome of the human blood fluke Schistosoma mekongi and its implications for public health.</title>
        <authorList>
            <person name="Zhou M."/>
            <person name="Xu L."/>
            <person name="Xu D."/>
            <person name="Chen W."/>
            <person name="Khan J."/>
            <person name="Hu Y."/>
            <person name="Huang H."/>
            <person name="Wei H."/>
            <person name="Zhang Y."/>
            <person name="Chusongsang P."/>
            <person name="Tanasarnprasert K."/>
            <person name="Hu X."/>
            <person name="Limpanont Y."/>
            <person name="Lv Z."/>
        </authorList>
    </citation>
    <scope>NUCLEOTIDE SEQUENCE</scope>
    <source>
        <strain evidence="2">LV_2022a</strain>
    </source>
</reference>
<comment type="caution">
    <text evidence="2">The sequence shown here is derived from an EMBL/GenBank/DDBJ whole genome shotgun (WGS) entry which is preliminary data.</text>
</comment>
<accession>A0AAE1ZBP2</accession>
<dbReference type="Proteomes" id="UP001292079">
    <property type="component" value="Unassembled WGS sequence"/>
</dbReference>
<name>A0AAE1ZBP2_SCHME</name>
<feature type="region of interest" description="Disordered" evidence="1">
    <location>
        <begin position="1457"/>
        <end position="1488"/>
    </location>
</feature>
<feature type="compositionally biased region" description="Low complexity" evidence="1">
    <location>
        <begin position="1458"/>
        <end position="1477"/>
    </location>
</feature>
<reference evidence="2" key="1">
    <citation type="submission" date="2022-04" db="EMBL/GenBank/DDBJ databases">
        <authorList>
            <person name="Xu L."/>
            <person name="Lv Z."/>
        </authorList>
    </citation>
    <scope>NUCLEOTIDE SEQUENCE</scope>
    <source>
        <strain evidence="2">LV_2022a</strain>
    </source>
</reference>
<evidence type="ECO:0000256" key="1">
    <source>
        <dbReference type="SAM" id="MobiDB-lite"/>
    </source>
</evidence>